<dbReference type="EMBL" id="VUJW01000001">
    <property type="protein sequence ID" value="KAA1428818.1"/>
    <property type="molecule type" value="Genomic_DNA"/>
</dbReference>
<reference evidence="2 3" key="1">
    <citation type="submission" date="2019-09" db="EMBL/GenBank/DDBJ databases">
        <title>Nocardioides panacisoli sp. nov., isolated from the soil of a ginseng field.</title>
        <authorList>
            <person name="Cho C."/>
        </authorList>
    </citation>
    <scope>NUCLEOTIDE SEQUENCE [LARGE SCALE GENOMIC DNA]</scope>
    <source>
        <strain evidence="2 3">BN140041</strain>
    </source>
</reference>
<organism evidence="2 3">
    <name type="scientific">Nocardioides antri</name>
    <dbReference type="NCBI Taxonomy" id="2607659"/>
    <lineage>
        <taxon>Bacteria</taxon>
        <taxon>Bacillati</taxon>
        <taxon>Actinomycetota</taxon>
        <taxon>Actinomycetes</taxon>
        <taxon>Propionibacteriales</taxon>
        <taxon>Nocardioidaceae</taxon>
        <taxon>Nocardioides</taxon>
    </lineage>
</organism>
<protein>
    <submittedName>
        <fullName evidence="2">Uncharacterized protein</fullName>
    </submittedName>
</protein>
<feature type="transmembrane region" description="Helical" evidence="1">
    <location>
        <begin position="96"/>
        <end position="115"/>
    </location>
</feature>
<gene>
    <name evidence="2" type="ORF">F0U47_00935</name>
</gene>
<evidence type="ECO:0000313" key="2">
    <source>
        <dbReference type="EMBL" id="KAA1428818.1"/>
    </source>
</evidence>
<comment type="caution">
    <text evidence="2">The sequence shown here is derived from an EMBL/GenBank/DDBJ whole genome shotgun (WGS) entry which is preliminary data.</text>
</comment>
<evidence type="ECO:0000256" key="1">
    <source>
        <dbReference type="SAM" id="Phobius"/>
    </source>
</evidence>
<dbReference type="Proteomes" id="UP000324351">
    <property type="component" value="Unassembled WGS sequence"/>
</dbReference>
<dbReference type="RefSeq" id="WP_149748441.1">
    <property type="nucleotide sequence ID" value="NZ_VUJW01000001.1"/>
</dbReference>
<accession>A0A5B1M8F2</accession>
<keyword evidence="1" id="KW-0812">Transmembrane</keyword>
<keyword evidence="3" id="KW-1185">Reference proteome</keyword>
<evidence type="ECO:0000313" key="3">
    <source>
        <dbReference type="Proteomes" id="UP000324351"/>
    </source>
</evidence>
<keyword evidence="1" id="KW-0472">Membrane</keyword>
<sequence length="131" mass="13577">MSDTPSPSVTPPPLTVAASLVALQGLGLVGVAIVQVAELDDDRRALGLSNAGFYGAYGVLLLVAAWGLWRCSGWSRGPALLTQLIWLGLAWTVREHVVAAVALAVLALVVLAGILHPDSIESLNSEDQASP</sequence>
<feature type="transmembrane region" description="Helical" evidence="1">
    <location>
        <begin position="20"/>
        <end position="39"/>
    </location>
</feature>
<name>A0A5B1M8F2_9ACTN</name>
<dbReference type="AlphaFoldDB" id="A0A5B1M8F2"/>
<keyword evidence="1" id="KW-1133">Transmembrane helix</keyword>
<reference evidence="2 3" key="2">
    <citation type="submission" date="2019-09" db="EMBL/GenBank/DDBJ databases">
        <authorList>
            <person name="Jin C."/>
        </authorList>
    </citation>
    <scope>NUCLEOTIDE SEQUENCE [LARGE SCALE GENOMIC DNA]</scope>
    <source>
        <strain evidence="2 3">BN140041</strain>
    </source>
</reference>
<proteinExistence type="predicted"/>
<feature type="transmembrane region" description="Helical" evidence="1">
    <location>
        <begin position="51"/>
        <end position="69"/>
    </location>
</feature>